<dbReference type="Proteomes" id="UP000663814">
    <property type="component" value="Unassembled WGS sequence"/>
</dbReference>
<dbReference type="InterPro" id="IPR004230">
    <property type="entry name" value="DNA_mismatch_repair_MutH"/>
</dbReference>
<gene>
    <name evidence="7 9" type="primary">mutH</name>
    <name evidence="9" type="ORF">I4W93_001075</name>
</gene>
<accession>A0ABS7X3N7</accession>
<dbReference type="SUPFAM" id="SSF52980">
    <property type="entry name" value="Restriction endonuclease-like"/>
    <property type="match status" value="1"/>
</dbReference>
<evidence type="ECO:0000256" key="4">
    <source>
        <dbReference type="ARBA" id="ARBA00022763"/>
    </source>
</evidence>
<keyword evidence="10" id="KW-1185">Reference proteome</keyword>
<evidence type="ECO:0000256" key="6">
    <source>
        <dbReference type="ARBA" id="ARBA00023204"/>
    </source>
</evidence>
<keyword evidence="1 7" id="KW-0963">Cytoplasm</keyword>
<dbReference type="InterPro" id="IPR037057">
    <property type="entry name" value="DNA_rep_MutH/T2_RE_sf"/>
</dbReference>
<dbReference type="EMBL" id="JAERPS020000001">
    <property type="protein sequence ID" value="MBZ9610177.1"/>
    <property type="molecule type" value="Genomic_DNA"/>
</dbReference>
<evidence type="ECO:0000256" key="7">
    <source>
        <dbReference type="HAMAP-Rule" id="MF_00759"/>
    </source>
</evidence>
<keyword evidence="4 7" id="KW-0227">DNA damage</keyword>
<keyword evidence="6 7" id="KW-0234">DNA repair</keyword>
<evidence type="ECO:0000313" key="10">
    <source>
        <dbReference type="Proteomes" id="UP000663814"/>
    </source>
</evidence>
<dbReference type="InterPro" id="IPR011335">
    <property type="entry name" value="Restrct_endonuc-II-like"/>
</dbReference>
<comment type="function">
    <text evidence="7">Sequence-specific endonuclease that cleaves unmethylated GATC sequences. It is involved in DNA mismatch repair.</text>
</comment>
<evidence type="ECO:0000256" key="5">
    <source>
        <dbReference type="ARBA" id="ARBA00022801"/>
    </source>
</evidence>
<keyword evidence="5 7" id="KW-0378">Hydrolase</keyword>
<dbReference type="NCBIfam" id="TIGR02248">
    <property type="entry name" value="mutH_TIGR"/>
    <property type="match status" value="1"/>
</dbReference>
<dbReference type="NCBIfam" id="NF003458">
    <property type="entry name" value="PRK05070.1"/>
    <property type="match status" value="1"/>
</dbReference>
<protein>
    <recommendedName>
        <fullName evidence="7">DNA mismatch repair protein MutH</fullName>
    </recommendedName>
    <alternativeName>
        <fullName evidence="7">Methyl-directed mismatch repair protein</fullName>
    </alternativeName>
</protein>
<evidence type="ECO:0000313" key="9">
    <source>
        <dbReference type="EMBL" id="MBZ9610177.1"/>
    </source>
</evidence>
<dbReference type="GO" id="GO:0004519">
    <property type="term" value="F:endonuclease activity"/>
    <property type="evidence" value="ECO:0007669"/>
    <property type="project" value="UniProtKB-KW"/>
</dbReference>
<dbReference type="HAMAP" id="MF_00759">
    <property type="entry name" value="MutH"/>
    <property type="match status" value="1"/>
</dbReference>
<organism evidence="9 10">
    <name type="scientific">Rheinheimera maricola</name>
    <dbReference type="NCBI Taxonomy" id="2793282"/>
    <lineage>
        <taxon>Bacteria</taxon>
        <taxon>Pseudomonadati</taxon>
        <taxon>Pseudomonadota</taxon>
        <taxon>Gammaproteobacteria</taxon>
        <taxon>Chromatiales</taxon>
        <taxon>Chromatiaceae</taxon>
        <taxon>Rheinheimera</taxon>
    </lineage>
</organism>
<name>A0ABS7X3N7_9GAMM</name>
<evidence type="ECO:0000256" key="1">
    <source>
        <dbReference type="ARBA" id="ARBA00022490"/>
    </source>
</evidence>
<keyword evidence="3 7" id="KW-0255">Endonuclease</keyword>
<dbReference type="Gene3D" id="3.40.600.10">
    <property type="entry name" value="DNA mismatch repair MutH/Restriction endonuclease, type II"/>
    <property type="match status" value="1"/>
</dbReference>
<sequence>MLTPPSSKEELMARCYALAGLTLGQIAAQTQQQIPDNLQKYKGWVGQLLEHVLGATAGSKAEPDFPQLGIELKTLPVNATGKPLESTYVCVAPLTGEPGLQWHESWVCQKLQQVLWLPVLAERTIPLADRVVGTAFLWRPNAAQQKVLQQDWEELMDMISLGGIHNIKGATGKVLQLRPKAANSRARTDAIGAHGEPIKTLPRGFYLKASFTALLLQEQFQLA</sequence>
<dbReference type="InterPro" id="IPR011337">
    <property type="entry name" value="DNA_rep_MutH/RE_typeII_Sau3AI"/>
</dbReference>
<comment type="similarity">
    <text evidence="7">Belongs to the MutH family.</text>
</comment>
<evidence type="ECO:0000256" key="3">
    <source>
        <dbReference type="ARBA" id="ARBA00022759"/>
    </source>
</evidence>
<comment type="subcellular location">
    <subcellularLocation>
        <location evidence="7">Cytoplasm</location>
    </subcellularLocation>
</comment>
<dbReference type="CDD" id="cd00583">
    <property type="entry name" value="MutH-like"/>
    <property type="match status" value="1"/>
</dbReference>
<dbReference type="SMART" id="SM00927">
    <property type="entry name" value="MutH"/>
    <property type="match status" value="1"/>
</dbReference>
<dbReference type="RefSeq" id="WP_205310278.1">
    <property type="nucleotide sequence ID" value="NZ_JAERPS020000001.1"/>
</dbReference>
<reference evidence="9 10" key="1">
    <citation type="submission" date="2021-08" db="EMBL/GenBank/DDBJ databases">
        <title>Rheinheimera aquimaris sp. nov., isolated from seawater of the East Sea in Korea.</title>
        <authorList>
            <person name="Kim K.H."/>
            <person name="Wenting R."/>
            <person name="Kim K.R."/>
            <person name="Jeon C.O."/>
        </authorList>
    </citation>
    <scope>NUCLEOTIDE SEQUENCE [LARGE SCALE GENOMIC DNA]</scope>
    <source>
        <strain evidence="9 10">MA-13</strain>
    </source>
</reference>
<comment type="caution">
    <text evidence="9">The sequence shown here is derived from an EMBL/GenBank/DDBJ whole genome shotgun (WGS) entry which is preliminary data.</text>
</comment>
<proteinExistence type="inferred from homology"/>
<evidence type="ECO:0000259" key="8">
    <source>
        <dbReference type="SMART" id="SM00927"/>
    </source>
</evidence>
<keyword evidence="2 7" id="KW-0540">Nuclease</keyword>
<evidence type="ECO:0000256" key="2">
    <source>
        <dbReference type="ARBA" id="ARBA00022722"/>
    </source>
</evidence>
<feature type="domain" description="DNA mismatch repair MutH/Type II restriction enzyme Sau3AI" evidence="8">
    <location>
        <begin position="53"/>
        <end position="151"/>
    </location>
</feature>
<dbReference type="Pfam" id="PF02976">
    <property type="entry name" value="MutH"/>
    <property type="match status" value="1"/>
</dbReference>